<dbReference type="Pfam" id="PF10294">
    <property type="entry name" value="Methyltransf_16"/>
    <property type="match status" value="1"/>
</dbReference>
<protein>
    <recommendedName>
        <fullName evidence="4">Calmodulin-lysine N-methyltransferase</fullName>
        <ecNumber evidence="3">2.1.1.60</ecNumber>
    </recommendedName>
</protein>
<organism evidence="9 10">
    <name type="scientific">Apostasia shenzhenica</name>
    <dbReference type="NCBI Taxonomy" id="1088818"/>
    <lineage>
        <taxon>Eukaryota</taxon>
        <taxon>Viridiplantae</taxon>
        <taxon>Streptophyta</taxon>
        <taxon>Embryophyta</taxon>
        <taxon>Tracheophyta</taxon>
        <taxon>Spermatophyta</taxon>
        <taxon>Magnoliopsida</taxon>
        <taxon>Liliopsida</taxon>
        <taxon>Asparagales</taxon>
        <taxon>Orchidaceae</taxon>
        <taxon>Apostasioideae</taxon>
        <taxon>Apostasia</taxon>
    </lineage>
</organism>
<dbReference type="GO" id="GO:0032259">
    <property type="term" value="P:methylation"/>
    <property type="evidence" value="ECO:0007669"/>
    <property type="project" value="UniProtKB-KW"/>
</dbReference>
<keyword evidence="6" id="KW-0489">Methyltransferase</keyword>
<dbReference type="PANTHER" id="PTHR13539:SF3">
    <property type="entry name" value="CALMODULIN-LYSINE N-METHYLTRANSFERASE"/>
    <property type="match status" value="1"/>
</dbReference>
<name>A0A2I0ALY4_9ASPA</name>
<dbReference type="EC" id="2.1.1.60" evidence="3"/>
<dbReference type="InterPro" id="IPR025800">
    <property type="entry name" value="CaM-Lys-N-MeTrfase"/>
</dbReference>
<dbReference type="GO" id="GO:0018025">
    <property type="term" value="F:calmodulin-lysine N-methyltransferase activity"/>
    <property type="evidence" value="ECO:0007669"/>
    <property type="project" value="UniProtKB-EC"/>
</dbReference>
<keyword evidence="5" id="KW-0963">Cytoplasm</keyword>
<dbReference type="InterPro" id="IPR029063">
    <property type="entry name" value="SAM-dependent_MTases_sf"/>
</dbReference>
<evidence type="ECO:0000256" key="8">
    <source>
        <dbReference type="ARBA" id="ARBA00023242"/>
    </source>
</evidence>
<dbReference type="PANTHER" id="PTHR13539">
    <property type="entry name" value="CALMODULIN-LYSINE N-METHYLTRANSFERASE"/>
    <property type="match status" value="1"/>
</dbReference>
<evidence type="ECO:0000256" key="1">
    <source>
        <dbReference type="ARBA" id="ARBA00004123"/>
    </source>
</evidence>
<dbReference type="Gene3D" id="3.40.50.150">
    <property type="entry name" value="Vaccinia Virus protein VP39"/>
    <property type="match status" value="1"/>
</dbReference>
<dbReference type="EMBL" id="KZ451971">
    <property type="protein sequence ID" value="PKA56505.1"/>
    <property type="molecule type" value="Genomic_DNA"/>
</dbReference>
<keyword evidence="10" id="KW-1185">Reference proteome</keyword>
<dbReference type="SUPFAM" id="SSF53335">
    <property type="entry name" value="S-adenosyl-L-methionine-dependent methyltransferases"/>
    <property type="match status" value="1"/>
</dbReference>
<evidence type="ECO:0000256" key="4">
    <source>
        <dbReference type="ARBA" id="ARBA00020594"/>
    </source>
</evidence>
<evidence type="ECO:0000256" key="2">
    <source>
        <dbReference type="ARBA" id="ARBA00004496"/>
    </source>
</evidence>
<evidence type="ECO:0000256" key="6">
    <source>
        <dbReference type="ARBA" id="ARBA00022603"/>
    </source>
</evidence>
<dbReference type="GO" id="GO:0005634">
    <property type="term" value="C:nucleus"/>
    <property type="evidence" value="ECO:0007669"/>
    <property type="project" value="UniProtKB-SubCell"/>
</dbReference>
<keyword evidence="8" id="KW-0539">Nucleus</keyword>
<dbReference type="OrthoDB" id="413520at2759"/>
<dbReference type="AlphaFoldDB" id="A0A2I0ALY4"/>
<proteinExistence type="predicted"/>
<reference evidence="9 10" key="1">
    <citation type="journal article" date="2017" name="Nature">
        <title>The Apostasia genome and the evolution of orchids.</title>
        <authorList>
            <person name="Zhang G.Q."/>
            <person name="Liu K.W."/>
            <person name="Li Z."/>
            <person name="Lohaus R."/>
            <person name="Hsiao Y.Y."/>
            <person name="Niu S.C."/>
            <person name="Wang J.Y."/>
            <person name="Lin Y.C."/>
            <person name="Xu Q."/>
            <person name="Chen L.J."/>
            <person name="Yoshida K."/>
            <person name="Fujiwara S."/>
            <person name="Wang Z.W."/>
            <person name="Zhang Y.Q."/>
            <person name="Mitsuda N."/>
            <person name="Wang M."/>
            <person name="Liu G.H."/>
            <person name="Pecoraro L."/>
            <person name="Huang H.X."/>
            <person name="Xiao X.J."/>
            <person name="Lin M."/>
            <person name="Wu X.Y."/>
            <person name="Wu W.L."/>
            <person name="Chen Y.Y."/>
            <person name="Chang S.B."/>
            <person name="Sakamoto S."/>
            <person name="Ohme-Takagi M."/>
            <person name="Yagi M."/>
            <person name="Zeng S.J."/>
            <person name="Shen C.Y."/>
            <person name="Yeh C.M."/>
            <person name="Luo Y.B."/>
            <person name="Tsai W.C."/>
            <person name="Van de Peer Y."/>
            <person name="Liu Z.J."/>
        </authorList>
    </citation>
    <scope>NUCLEOTIDE SEQUENCE [LARGE SCALE GENOMIC DNA]</scope>
    <source>
        <strain evidence="10">cv. Shenzhen</strain>
        <tissue evidence="9">Stem</tissue>
    </source>
</reference>
<evidence type="ECO:0000256" key="7">
    <source>
        <dbReference type="ARBA" id="ARBA00022679"/>
    </source>
</evidence>
<keyword evidence="7" id="KW-0808">Transferase</keyword>
<sequence>MKAARAAPSPSRGSLRWAILRQALKVSPPSSNSTDRSIERCTKEISRKASGGFKLIPCYVLSEDVEEKLQLLDRKFQAGPNEIFVCFQLPVEGDSKLILIQRLEDHIGLGDFKISNSHDVDTTGLVCCWPSEDVLAYYCINHCEIFRSKRVLELGSGCGLAGLAIATCTDASEVIISDGNPEVIN</sequence>
<evidence type="ECO:0000256" key="3">
    <source>
        <dbReference type="ARBA" id="ARBA00011914"/>
    </source>
</evidence>
<dbReference type="GO" id="GO:0005737">
    <property type="term" value="C:cytoplasm"/>
    <property type="evidence" value="ECO:0007669"/>
    <property type="project" value="UniProtKB-SubCell"/>
</dbReference>
<accession>A0A2I0ALY4</accession>
<evidence type="ECO:0000313" key="9">
    <source>
        <dbReference type="EMBL" id="PKA56505.1"/>
    </source>
</evidence>
<comment type="subcellular location">
    <subcellularLocation>
        <location evidence="2">Cytoplasm</location>
    </subcellularLocation>
    <subcellularLocation>
        <location evidence="1">Nucleus</location>
    </subcellularLocation>
</comment>
<dbReference type="InterPro" id="IPR019410">
    <property type="entry name" value="Methyltransf_16"/>
</dbReference>
<gene>
    <name evidence="9" type="ORF">AXF42_Ash015278</name>
</gene>
<dbReference type="Proteomes" id="UP000236161">
    <property type="component" value="Unassembled WGS sequence"/>
</dbReference>
<evidence type="ECO:0000256" key="5">
    <source>
        <dbReference type="ARBA" id="ARBA00022490"/>
    </source>
</evidence>
<dbReference type="STRING" id="1088818.A0A2I0ALY4"/>
<evidence type="ECO:0000313" key="10">
    <source>
        <dbReference type="Proteomes" id="UP000236161"/>
    </source>
</evidence>